<reference evidence="8 9" key="1">
    <citation type="journal article" date="2014" name="BMC Genomics">
        <title>Comparison of environmental and isolate Sulfobacillus genomes reveals diverse carbon, sulfur, nitrogen, and hydrogen metabolisms.</title>
        <authorList>
            <person name="Justice N.B."/>
            <person name="Norman A."/>
            <person name="Brown C.T."/>
            <person name="Singh A."/>
            <person name="Thomas B.C."/>
            <person name="Banfield J.F."/>
        </authorList>
    </citation>
    <scope>NUCLEOTIDE SEQUENCE [LARGE SCALE GENOMIC DNA]</scope>
    <source>
        <strain evidence="8">AMDSBA3</strain>
    </source>
</reference>
<dbReference type="PRINTS" id="PR00952">
    <property type="entry name" value="TYPE3IMQPROT"/>
</dbReference>
<keyword evidence="8" id="KW-0969">Cilium</keyword>
<keyword evidence="8" id="KW-0282">Flagellum</keyword>
<dbReference type="PIRSF" id="PIRSF004669">
    <property type="entry name" value="FliQ"/>
    <property type="match status" value="1"/>
</dbReference>
<evidence type="ECO:0000313" key="8">
    <source>
        <dbReference type="EMBL" id="PSR23358.1"/>
    </source>
</evidence>
<proteinExistence type="inferred from homology"/>
<evidence type="ECO:0000256" key="5">
    <source>
        <dbReference type="ARBA" id="ARBA00022989"/>
    </source>
</evidence>
<dbReference type="PANTHER" id="PTHR34040:SF2">
    <property type="entry name" value="FLAGELLAR BIOSYNTHETIC PROTEIN FLIQ"/>
    <property type="match status" value="1"/>
</dbReference>
<dbReference type="GO" id="GO:0009306">
    <property type="term" value="P:protein secretion"/>
    <property type="evidence" value="ECO:0007669"/>
    <property type="project" value="InterPro"/>
</dbReference>
<keyword evidence="4 7" id="KW-0812">Transmembrane</keyword>
<gene>
    <name evidence="8" type="ORF">C7B45_03330</name>
</gene>
<evidence type="ECO:0000256" key="3">
    <source>
        <dbReference type="ARBA" id="ARBA00022475"/>
    </source>
</evidence>
<comment type="subcellular location">
    <subcellularLocation>
        <location evidence="1">Cell membrane</location>
        <topology evidence="1">Multi-pass membrane protein</topology>
    </subcellularLocation>
</comment>
<evidence type="ECO:0000256" key="6">
    <source>
        <dbReference type="ARBA" id="ARBA00023136"/>
    </source>
</evidence>
<dbReference type="PANTHER" id="PTHR34040">
    <property type="entry name" value="FLAGELLAR BIOSYNTHETIC PROTEIN FLIQ"/>
    <property type="match status" value="1"/>
</dbReference>
<feature type="transmembrane region" description="Helical" evidence="7">
    <location>
        <begin position="50"/>
        <end position="73"/>
    </location>
</feature>
<evidence type="ECO:0000256" key="4">
    <source>
        <dbReference type="ARBA" id="ARBA00022692"/>
    </source>
</evidence>
<organism evidence="8 9">
    <name type="scientific">Sulfobacillus acidophilus</name>
    <dbReference type="NCBI Taxonomy" id="53633"/>
    <lineage>
        <taxon>Bacteria</taxon>
        <taxon>Bacillati</taxon>
        <taxon>Bacillota</taxon>
        <taxon>Clostridia</taxon>
        <taxon>Eubacteriales</taxon>
        <taxon>Clostridiales Family XVII. Incertae Sedis</taxon>
        <taxon>Sulfobacillus</taxon>
    </lineage>
</organism>
<evidence type="ECO:0000256" key="2">
    <source>
        <dbReference type="ARBA" id="ARBA00006156"/>
    </source>
</evidence>
<keyword evidence="8" id="KW-0966">Cell projection</keyword>
<accession>A0A2T2WM97</accession>
<protein>
    <submittedName>
        <fullName evidence="8">Flagellar biosynthetic protein FliQ</fullName>
    </submittedName>
</protein>
<evidence type="ECO:0000256" key="1">
    <source>
        <dbReference type="ARBA" id="ARBA00004651"/>
    </source>
</evidence>
<dbReference type="Pfam" id="PF01313">
    <property type="entry name" value="Bac_export_3"/>
    <property type="match status" value="1"/>
</dbReference>
<dbReference type="GO" id="GO:0005886">
    <property type="term" value="C:plasma membrane"/>
    <property type="evidence" value="ECO:0007669"/>
    <property type="project" value="UniProtKB-SubCell"/>
</dbReference>
<dbReference type="EMBL" id="PXYV01000006">
    <property type="protein sequence ID" value="PSR23358.1"/>
    <property type="molecule type" value="Genomic_DNA"/>
</dbReference>
<keyword evidence="5 7" id="KW-1133">Transmembrane helix</keyword>
<sequence>MQDFFLQLSQSAMITAGIVLIPLLAASLLVGLLVGIFQATTQIQDMTLSFLPKVAVIAVIMYFGGPFLLRVLVNFTHQDLANFWQVVTLP</sequence>
<evidence type="ECO:0000313" key="9">
    <source>
        <dbReference type="Proteomes" id="UP000241848"/>
    </source>
</evidence>
<evidence type="ECO:0000256" key="7">
    <source>
        <dbReference type="SAM" id="Phobius"/>
    </source>
</evidence>
<name>A0A2T2WM97_9FIRM</name>
<dbReference type="AlphaFoldDB" id="A0A2T2WM97"/>
<feature type="transmembrane region" description="Helical" evidence="7">
    <location>
        <begin position="12"/>
        <end position="38"/>
    </location>
</feature>
<keyword evidence="6 7" id="KW-0472">Membrane</keyword>
<comment type="similarity">
    <text evidence="2">Belongs to the FliQ/MopD/SpaQ family.</text>
</comment>
<comment type="caution">
    <text evidence="8">The sequence shown here is derived from an EMBL/GenBank/DDBJ whole genome shotgun (WGS) entry which is preliminary data.</text>
</comment>
<dbReference type="InterPro" id="IPR002191">
    <property type="entry name" value="Bac_export_3"/>
</dbReference>
<dbReference type="Proteomes" id="UP000241848">
    <property type="component" value="Unassembled WGS sequence"/>
</dbReference>
<keyword evidence="3" id="KW-1003">Cell membrane</keyword>